<sequence>MLSEPTRSDGPWSGGLEGVSRDQRGRWPGSIVTDQNYCKSQLGVMAHGVVAWREPAATNEDVGPGRLLRIKTIVRNKNLDMISRFHIGILWYIIPNAKNSLETFDINDL</sequence>
<keyword evidence="3" id="KW-1185">Reference proteome</keyword>
<feature type="region of interest" description="Disordered" evidence="1">
    <location>
        <begin position="1"/>
        <end position="26"/>
    </location>
</feature>
<proteinExistence type="predicted"/>
<dbReference type="EMBL" id="SZYD01000003">
    <property type="protein sequence ID" value="KAD6795460.1"/>
    <property type="molecule type" value="Genomic_DNA"/>
</dbReference>
<evidence type="ECO:0000256" key="1">
    <source>
        <dbReference type="SAM" id="MobiDB-lite"/>
    </source>
</evidence>
<evidence type="ECO:0000313" key="3">
    <source>
        <dbReference type="Proteomes" id="UP000326396"/>
    </source>
</evidence>
<comment type="caution">
    <text evidence="2">The sequence shown here is derived from an EMBL/GenBank/DDBJ whole genome shotgun (WGS) entry which is preliminary data.</text>
</comment>
<reference evidence="2 3" key="1">
    <citation type="submission" date="2019-05" db="EMBL/GenBank/DDBJ databases">
        <title>Mikania micrantha, genome provides insights into the molecular mechanism of rapid growth.</title>
        <authorList>
            <person name="Liu B."/>
        </authorList>
    </citation>
    <scope>NUCLEOTIDE SEQUENCE [LARGE SCALE GENOMIC DNA]</scope>
    <source>
        <strain evidence="2">NLD-2019</strain>
        <tissue evidence="2">Leaf</tissue>
    </source>
</reference>
<gene>
    <name evidence="2" type="ORF">E3N88_06356</name>
</gene>
<dbReference type="AlphaFoldDB" id="A0A5N6PQV9"/>
<organism evidence="2 3">
    <name type="scientific">Mikania micrantha</name>
    <name type="common">bitter vine</name>
    <dbReference type="NCBI Taxonomy" id="192012"/>
    <lineage>
        <taxon>Eukaryota</taxon>
        <taxon>Viridiplantae</taxon>
        <taxon>Streptophyta</taxon>
        <taxon>Embryophyta</taxon>
        <taxon>Tracheophyta</taxon>
        <taxon>Spermatophyta</taxon>
        <taxon>Magnoliopsida</taxon>
        <taxon>eudicotyledons</taxon>
        <taxon>Gunneridae</taxon>
        <taxon>Pentapetalae</taxon>
        <taxon>asterids</taxon>
        <taxon>campanulids</taxon>
        <taxon>Asterales</taxon>
        <taxon>Asteraceae</taxon>
        <taxon>Asteroideae</taxon>
        <taxon>Heliantheae alliance</taxon>
        <taxon>Eupatorieae</taxon>
        <taxon>Mikania</taxon>
    </lineage>
</organism>
<protein>
    <submittedName>
        <fullName evidence="2">Uncharacterized protein</fullName>
    </submittedName>
</protein>
<evidence type="ECO:0000313" key="2">
    <source>
        <dbReference type="EMBL" id="KAD6795460.1"/>
    </source>
</evidence>
<name>A0A5N6PQV9_9ASTR</name>
<dbReference type="Proteomes" id="UP000326396">
    <property type="component" value="Linkage Group LG11"/>
</dbReference>
<accession>A0A5N6PQV9</accession>